<dbReference type="Gene3D" id="1.10.357.10">
    <property type="entry name" value="Tetracycline Repressor, domain 2"/>
    <property type="match status" value="1"/>
</dbReference>
<sequence length="159" mass="17780">MAKRSKAQTELTIQQIMDEAFRQILTIGFETMSYSTLADALGISRTGVSHHFPRKLDFLLRLNERIGEHFISALDFSSIEALQYSWQQAMTRPEQQAVLRLFFSICGRVEDEMPEFIAVEQALRQAESALGVAGREQVQELLGATALQLSSCTLLAKAA</sequence>
<dbReference type="RefSeq" id="WP_212595510.1">
    <property type="nucleotide sequence ID" value="NZ_CP073587.1"/>
</dbReference>
<dbReference type="EMBL" id="CP073587">
    <property type="protein sequence ID" value="QUN06496.1"/>
    <property type="molecule type" value="Genomic_DNA"/>
</dbReference>
<keyword evidence="4" id="KW-1185">Reference proteome</keyword>
<name>A0ABX7YVY4_9GAMM</name>
<evidence type="ECO:0000259" key="2">
    <source>
        <dbReference type="Pfam" id="PF00440"/>
    </source>
</evidence>
<dbReference type="Pfam" id="PF00440">
    <property type="entry name" value="TetR_N"/>
    <property type="match status" value="1"/>
</dbReference>
<dbReference type="InterPro" id="IPR001647">
    <property type="entry name" value="HTH_TetR"/>
</dbReference>
<keyword evidence="1" id="KW-0238">DNA-binding</keyword>
<proteinExistence type="predicted"/>
<protein>
    <submittedName>
        <fullName evidence="3">TetR family transcriptional regulator</fullName>
    </submittedName>
</protein>
<evidence type="ECO:0000256" key="1">
    <source>
        <dbReference type="ARBA" id="ARBA00023125"/>
    </source>
</evidence>
<dbReference type="Pfam" id="PF18285">
    <property type="entry name" value="LuxT_C"/>
    <property type="match status" value="1"/>
</dbReference>
<accession>A0ABX7YVY4</accession>
<dbReference type="Proteomes" id="UP000679575">
    <property type="component" value="Chromosome"/>
</dbReference>
<dbReference type="InterPro" id="IPR009057">
    <property type="entry name" value="Homeodomain-like_sf"/>
</dbReference>
<reference evidence="3 4" key="1">
    <citation type="submission" date="2021-04" db="EMBL/GenBank/DDBJ databases">
        <title>Novel species identification of genus Shewanella.</title>
        <authorList>
            <person name="Liu G."/>
        </authorList>
    </citation>
    <scope>NUCLEOTIDE SEQUENCE [LARGE SCALE GENOMIC DNA]</scope>
    <source>
        <strain evidence="3 4">FJAT-54481</strain>
    </source>
</reference>
<evidence type="ECO:0000313" key="4">
    <source>
        <dbReference type="Proteomes" id="UP000679575"/>
    </source>
</evidence>
<feature type="domain" description="HTH tetR-type" evidence="2">
    <location>
        <begin position="16"/>
        <end position="61"/>
    </location>
</feature>
<organism evidence="3 4">
    <name type="scientific">Shewanella yunxiaonensis</name>
    <dbReference type="NCBI Taxonomy" id="2829809"/>
    <lineage>
        <taxon>Bacteria</taxon>
        <taxon>Pseudomonadati</taxon>
        <taxon>Pseudomonadota</taxon>
        <taxon>Gammaproteobacteria</taxon>
        <taxon>Alteromonadales</taxon>
        <taxon>Shewanellaceae</taxon>
        <taxon>Shewanella</taxon>
    </lineage>
</organism>
<evidence type="ECO:0000313" key="3">
    <source>
        <dbReference type="EMBL" id="QUN06496.1"/>
    </source>
</evidence>
<gene>
    <name evidence="3" type="ORF">KDN34_03280</name>
</gene>
<dbReference type="SUPFAM" id="SSF46689">
    <property type="entry name" value="Homeodomain-like"/>
    <property type="match status" value="1"/>
</dbReference>